<gene>
    <name evidence="1" type="ORF">Tcan_03318</name>
</gene>
<accession>A0A0B2VZ08</accession>
<keyword evidence="2" id="KW-1185">Reference proteome</keyword>
<dbReference type="Gene3D" id="2.30.29.30">
    <property type="entry name" value="Pleckstrin-homology domain (PH domain)/Phosphotyrosine-binding domain (PTB)"/>
    <property type="match status" value="1"/>
</dbReference>
<comment type="caution">
    <text evidence="1">The sequence shown here is derived from an EMBL/GenBank/DDBJ whole genome shotgun (WGS) entry which is preliminary data.</text>
</comment>
<dbReference type="EMBL" id="JPKZ01000639">
    <property type="protein sequence ID" value="KHN86210.1"/>
    <property type="molecule type" value="Genomic_DNA"/>
</dbReference>
<reference evidence="1 2" key="1">
    <citation type="submission" date="2014-11" db="EMBL/GenBank/DDBJ databases">
        <title>Genetic blueprint of the zoonotic pathogen Toxocara canis.</title>
        <authorList>
            <person name="Zhu X.-Q."/>
            <person name="Korhonen P.K."/>
            <person name="Cai H."/>
            <person name="Young N.D."/>
            <person name="Nejsum P."/>
            <person name="von Samson-Himmelstjerna G."/>
            <person name="Boag P.R."/>
            <person name="Tan P."/>
            <person name="Li Q."/>
            <person name="Min J."/>
            <person name="Yang Y."/>
            <person name="Wang X."/>
            <person name="Fang X."/>
            <person name="Hall R.S."/>
            <person name="Hofmann A."/>
            <person name="Sternberg P.W."/>
            <person name="Jex A.R."/>
            <person name="Gasser R.B."/>
        </authorList>
    </citation>
    <scope>NUCLEOTIDE SEQUENCE [LARGE SCALE GENOMIC DNA]</scope>
    <source>
        <strain evidence="1">PN_DK_2014</strain>
    </source>
</reference>
<proteinExistence type="predicted"/>
<dbReference type="Proteomes" id="UP000031036">
    <property type="component" value="Unassembled WGS sequence"/>
</dbReference>
<dbReference type="InterPro" id="IPR011993">
    <property type="entry name" value="PH-like_dom_sf"/>
</dbReference>
<organism evidence="1 2">
    <name type="scientific">Toxocara canis</name>
    <name type="common">Canine roundworm</name>
    <dbReference type="NCBI Taxonomy" id="6265"/>
    <lineage>
        <taxon>Eukaryota</taxon>
        <taxon>Metazoa</taxon>
        <taxon>Ecdysozoa</taxon>
        <taxon>Nematoda</taxon>
        <taxon>Chromadorea</taxon>
        <taxon>Rhabditida</taxon>
        <taxon>Spirurina</taxon>
        <taxon>Ascaridomorpha</taxon>
        <taxon>Ascaridoidea</taxon>
        <taxon>Toxocaridae</taxon>
        <taxon>Toxocara</taxon>
    </lineage>
</organism>
<evidence type="ECO:0000313" key="1">
    <source>
        <dbReference type="EMBL" id="KHN86210.1"/>
    </source>
</evidence>
<name>A0A0B2VZ08_TOXCA</name>
<sequence>MSLARQLEKSELKTVELSAIKCHLEAQRIRSAIKYHLETQSICFAIECRSQQQKKKWRECYMMCCQPKDIRNVFLIVYKNCKNRLRNKELFVITCDTFVGFESEMQRLVVM</sequence>
<evidence type="ECO:0000313" key="2">
    <source>
        <dbReference type="Proteomes" id="UP000031036"/>
    </source>
</evidence>
<dbReference type="AlphaFoldDB" id="A0A0B2VZ08"/>
<protein>
    <submittedName>
        <fullName evidence="1">Uncharacterized protein</fullName>
    </submittedName>
</protein>